<evidence type="ECO:0000313" key="2">
    <source>
        <dbReference type="EMBL" id="CAG5094904.1"/>
    </source>
</evidence>
<evidence type="ECO:0000256" key="1">
    <source>
        <dbReference type="SAM" id="Phobius"/>
    </source>
</evidence>
<keyword evidence="1" id="KW-0472">Membrane</keyword>
<reference evidence="2" key="1">
    <citation type="submission" date="2021-04" db="EMBL/GenBank/DDBJ databases">
        <authorList>
            <person name="Chebbi M.A.C M."/>
        </authorList>
    </citation>
    <scope>NUCLEOTIDE SEQUENCE</scope>
</reference>
<dbReference type="AlphaFoldDB" id="A0A8J2MTJ9"/>
<name>A0A8J2MTJ9_COTCN</name>
<keyword evidence="1" id="KW-0812">Transmembrane</keyword>
<dbReference type="EMBL" id="CAJNRD030001121">
    <property type="protein sequence ID" value="CAG5094904.1"/>
    <property type="molecule type" value="Genomic_DNA"/>
</dbReference>
<sequence>MLIFKLYCKCCIKCILKIIEFFDIKLIFCFHVVKITHNLLADQSKMEQRFGALLLIIIILKALCPLIMGCPLSRTLTRHSRKLNTLAFIGNHDSATSSVSFKHA</sequence>
<accession>A0A8J2MTJ9</accession>
<keyword evidence="1" id="KW-1133">Transmembrane helix</keyword>
<protein>
    <submittedName>
        <fullName evidence="2">Uncharacterized protein</fullName>
    </submittedName>
</protein>
<comment type="caution">
    <text evidence="2">The sequence shown here is derived from an EMBL/GenBank/DDBJ whole genome shotgun (WGS) entry which is preliminary data.</text>
</comment>
<proteinExistence type="predicted"/>
<keyword evidence="3" id="KW-1185">Reference proteome</keyword>
<evidence type="ECO:0000313" key="3">
    <source>
        <dbReference type="Proteomes" id="UP000786811"/>
    </source>
</evidence>
<feature type="transmembrane region" description="Helical" evidence="1">
    <location>
        <begin position="50"/>
        <end position="72"/>
    </location>
</feature>
<gene>
    <name evidence="2" type="ORF">HICCMSTLAB_LOCUS7442</name>
</gene>
<organism evidence="2 3">
    <name type="scientific">Cotesia congregata</name>
    <name type="common">Parasitoid wasp</name>
    <name type="synonym">Apanteles congregatus</name>
    <dbReference type="NCBI Taxonomy" id="51543"/>
    <lineage>
        <taxon>Eukaryota</taxon>
        <taxon>Metazoa</taxon>
        <taxon>Ecdysozoa</taxon>
        <taxon>Arthropoda</taxon>
        <taxon>Hexapoda</taxon>
        <taxon>Insecta</taxon>
        <taxon>Pterygota</taxon>
        <taxon>Neoptera</taxon>
        <taxon>Endopterygota</taxon>
        <taxon>Hymenoptera</taxon>
        <taxon>Apocrita</taxon>
        <taxon>Ichneumonoidea</taxon>
        <taxon>Braconidae</taxon>
        <taxon>Microgastrinae</taxon>
        <taxon>Cotesia</taxon>
    </lineage>
</organism>
<dbReference type="Proteomes" id="UP000786811">
    <property type="component" value="Unassembled WGS sequence"/>
</dbReference>